<feature type="region of interest" description="Disordered" evidence="1">
    <location>
        <begin position="55"/>
        <end position="107"/>
    </location>
</feature>
<evidence type="ECO:0000313" key="3">
    <source>
        <dbReference type="Proteomes" id="UP001431783"/>
    </source>
</evidence>
<evidence type="ECO:0000256" key="1">
    <source>
        <dbReference type="SAM" id="MobiDB-lite"/>
    </source>
</evidence>
<comment type="caution">
    <text evidence="2">The sequence shown here is derived from an EMBL/GenBank/DDBJ whole genome shotgun (WGS) entry which is preliminary data.</text>
</comment>
<dbReference type="Proteomes" id="UP001431783">
    <property type="component" value="Unassembled WGS sequence"/>
</dbReference>
<dbReference type="EMBL" id="JARQZJ010000096">
    <property type="protein sequence ID" value="KAK9885548.1"/>
    <property type="molecule type" value="Genomic_DNA"/>
</dbReference>
<gene>
    <name evidence="2" type="ORF">WA026_012298</name>
</gene>
<feature type="compositionally biased region" description="Polar residues" evidence="1">
    <location>
        <begin position="55"/>
        <end position="85"/>
    </location>
</feature>
<evidence type="ECO:0000313" key="2">
    <source>
        <dbReference type="EMBL" id="KAK9885548.1"/>
    </source>
</evidence>
<reference evidence="2 3" key="1">
    <citation type="submission" date="2023-03" db="EMBL/GenBank/DDBJ databases">
        <title>Genome insight into feeding habits of ladybird beetles.</title>
        <authorList>
            <person name="Li H.-S."/>
            <person name="Huang Y.-H."/>
            <person name="Pang H."/>
        </authorList>
    </citation>
    <scope>NUCLEOTIDE SEQUENCE [LARGE SCALE GENOMIC DNA]</scope>
    <source>
        <strain evidence="2">SYSU_2023b</strain>
        <tissue evidence="2">Whole body</tissue>
    </source>
</reference>
<keyword evidence="3" id="KW-1185">Reference proteome</keyword>
<organism evidence="2 3">
    <name type="scientific">Henosepilachna vigintioctopunctata</name>
    <dbReference type="NCBI Taxonomy" id="420089"/>
    <lineage>
        <taxon>Eukaryota</taxon>
        <taxon>Metazoa</taxon>
        <taxon>Ecdysozoa</taxon>
        <taxon>Arthropoda</taxon>
        <taxon>Hexapoda</taxon>
        <taxon>Insecta</taxon>
        <taxon>Pterygota</taxon>
        <taxon>Neoptera</taxon>
        <taxon>Endopterygota</taxon>
        <taxon>Coleoptera</taxon>
        <taxon>Polyphaga</taxon>
        <taxon>Cucujiformia</taxon>
        <taxon>Coccinelloidea</taxon>
        <taxon>Coccinellidae</taxon>
        <taxon>Epilachninae</taxon>
        <taxon>Epilachnini</taxon>
        <taxon>Henosepilachna</taxon>
    </lineage>
</organism>
<sequence>MGELLGNAFKRGVQTALSGLKTTGIFLYNPDVFSDELFKPAEVMNIESDITTSRIGIPQSPQLGSSKSVLPIRKSSQGDNTNPNIENMYFSPNDIMPVPKIDQKEAR</sequence>
<accession>A0AAW1URV8</accession>
<dbReference type="AlphaFoldDB" id="A0AAW1URV8"/>
<protein>
    <submittedName>
        <fullName evidence="2">Uncharacterized protein</fullName>
    </submittedName>
</protein>
<proteinExistence type="predicted"/>
<name>A0AAW1URV8_9CUCU</name>